<keyword evidence="2" id="KW-1185">Reference proteome</keyword>
<reference evidence="1" key="1">
    <citation type="journal article" date="2021" name="Genome Biol. Evol.">
        <title>A High-Quality Reference Genome for a Parasitic Bivalve with Doubly Uniparental Inheritance (Bivalvia: Unionida).</title>
        <authorList>
            <person name="Smith C.H."/>
        </authorList>
    </citation>
    <scope>NUCLEOTIDE SEQUENCE</scope>
    <source>
        <strain evidence="1">CHS0354</strain>
    </source>
</reference>
<name>A0AAE0SZK7_9BIVA</name>
<comment type="caution">
    <text evidence="1">The sequence shown here is derived from an EMBL/GenBank/DDBJ whole genome shotgun (WGS) entry which is preliminary data.</text>
</comment>
<dbReference type="Proteomes" id="UP001195483">
    <property type="component" value="Unassembled WGS sequence"/>
</dbReference>
<reference evidence="1" key="3">
    <citation type="submission" date="2023-05" db="EMBL/GenBank/DDBJ databases">
        <authorList>
            <person name="Smith C.H."/>
        </authorList>
    </citation>
    <scope>NUCLEOTIDE SEQUENCE</scope>
    <source>
        <strain evidence="1">CHS0354</strain>
        <tissue evidence="1">Mantle</tissue>
    </source>
</reference>
<sequence length="429" mass="48826">MAFLENNEAIIDINLPHINGSEVQIRELRRKINDTLYEIEKQVEAEENRICKEVETKKLDENRQCLSLLKAVRNSQNLIEAVHQRGSNVQKFLMMEKVRSQLLYYINLVGEKYEKIETVSVKMEMSSTIKSILSTPFLEFGKVVSSRGYDTIPFKCPFSQRNNCQVVGVFEVQVSTLKPPRYTDVTFLPDDRLMLIDNENRQCTLISSSYQFIASYQLTFNPWNVCVLDNQQVAVSFDSVKFVHILSVVGDVIKPVRAITTRYNCNGIASAGKGEMVVNCYCGKLKSEWYLINMTGEVMHSHPYDCPDNEYNIYSHYVALNNAKTRVFISVDAMNSLLCFGIDGSRLFLYKPGNLLAPRGIAVDRHDNIYVSAQAFDSIHKLTPNFQILEVITAGVPIFPQAICIHQSKDILVVINALNPTIIHIYQPE</sequence>
<proteinExistence type="predicted"/>
<dbReference type="InterPro" id="IPR011042">
    <property type="entry name" value="6-blade_b-propeller_TolB-like"/>
</dbReference>
<organism evidence="1 2">
    <name type="scientific">Potamilus streckersoni</name>
    <dbReference type="NCBI Taxonomy" id="2493646"/>
    <lineage>
        <taxon>Eukaryota</taxon>
        <taxon>Metazoa</taxon>
        <taxon>Spiralia</taxon>
        <taxon>Lophotrochozoa</taxon>
        <taxon>Mollusca</taxon>
        <taxon>Bivalvia</taxon>
        <taxon>Autobranchia</taxon>
        <taxon>Heteroconchia</taxon>
        <taxon>Palaeoheterodonta</taxon>
        <taxon>Unionida</taxon>
        <taxon>Unionoidea</taxon>
        <taxon>Unionidae</taxon>
        <taxon>Ambleminae</taxon>
        <taxon>Lampsilini</taxon>
        <taxon>Potamilus</taxon>
    </lineage>
</organism>
<dbReference type="EMBL" id="JAEAOA010000275">
    <property type="protein sequence ID" value="KAK3600565.1"/>
    <property type="molecule type" value="Genomic_DNA"/>
</dbReference>
<dbReference type="Gene3D" id="2.120.10.30">
    <property type="entry name" value="TolB, C-terminal domain"/>
    <property type="match status" value="1"/>
</dbReference>
<reference evidence="1" key="2">
    <citation type="journal article" date="2021" name="Genome Biol. Evol.">
        <title>Developing a high-quality reference genome for a parasitic bivalve with doubly uniparental inheritance (Bivalvia: Unionida).</title>
        <authorList>
            <person name="Smith C.H."/>
        </authorList>
    </citation>
    <scope>NUCLEOTIDE SEQUENCE</scope>
    <source>
        <strain evidence="1">CHS0354</strain>
        <tissue evidence="1">Mantle</tissue>
    </source>
</reference>
<accession>A0AAE0SZK7</accession>
<gene>
    <name evidence="1" type="ORF">CHS0354_003502</name>
</gene>
<evidence type="ECO:0000313" key="1">
    <source>
        <dbReference type="EMBL" id="KAK3600565.1"/>
    </source>
</evidence>
<dbReference type="AlphaFoldDB" id="A0AAE0SZK7"/>
<evidence type="ECO:0000313" key="2">
    <source>
        <dbReference type="Proteomes" id="UP001195483"/>
    </source>
</evidence>
<dbReference type="SUPFAM" id="SSF63829">
    <property type="entry name" value="Calcium-dependent phosphotriesterase"/>
    <property type="match status" value="1"/>
</dbReference>
<protein>
    <submittedName>
        <fullName evidence="1">Uncharacterized protein</fullName>
    </submittedName>
</protein>